<keyword evidence="4" id="KW-0539">Nucleus</keyword>
<dbReference type="GO" id="GO:0005643">
    <property type="term" value="C:nuclear pore"/>
    <property type="evidence" value="ECO:0007669"/>
    <property type="project" value="UniProtKB-SubCell"/>
</dbReference>
<evidence type="ECO:0000259" key="6">
    <source>
        <dbReference type="PROSITE" id="PS50196"/>
    </source>
</evidence>
<feature type="domain" description="RanBD1" evidence="6">
    <location>
        <begin position="32"/>
        <end position="171"/>
    </location>
</feature>
<dbReference type="PANTHER" id="PTHR23138">
    <property type="entry name" value="RAN BINDING PROTEIN"/>
    <property type="match status" value="1"/>
</dbReference>
<evidence type="ECO:0000256" key="4">
    <source>
        <dbReference type="ARBA" id="ARBA00023132"/>
    </source>
</evidence>
<feature type="region of interest" description="Disordered" evidence="5">
    <location>
        <begin position="1"/>
        <end position="32"/>
    </location>
</feature>
<dbReference type="GO" id="GO:0015031">
    <property type="term" value="P:protein transport"/>
    <property type="evidence" value="ECO:0007669"/>
    <property type="project" value="UniProtKB-KW"/>
</dbReference>
<dbReference type="SUPFAM" id="SSF50729">
    <property type="entry name" value="PH domain-like"/>
    <property type="match status" value="1"/>
</dbReference>
<evidence type="ECO:0000256" key="3">
    <source>
        <dbReference type="ARBA" id="ARBA00023010"/>
    </source>
</evidence>
<keyword evidence="4" id="KW-0653">Protein transport</keyword>
<dbReference type="Gene3D" id="2.30.29.30">
    <property type="entry name" value="Pleckstrin-homology domain (PH domain)/Phosphotyrosine-binding domain (PTB)"/>
    <property type="match status" value="1"/>
</dbReference>
<proteinExistence type="evidence at transcript level"/>
<dbReference type="InterPro" id="IPR045255">
    <property type="entry name" value="RanBP1-like"/>
</dbReference>
<accession>F2DYU7</accession>
<sequence>MSEQKEEAVKVGGENPEEGGENENPEEEAKVDFKPLVQLKEVDVQSGEEDEDVLFKMRAKLFRFDKPQGKDKDAPGQWKERGTGDVKFLQHKESKKIRLLMRREKTYKLCANHFIYPELKLEPNVGSDRSWVWSCPMDYAEEPATPELFAIRFANVENATLFKQEFKKAQKLNDGKEATEEKKDEKKEDKPIEKDLEKLSVKEDEKKSE</sequence>
<dbReference type="PROSITE" id="PS50196">
    <property type="entry name" value="RANBD1"/>
    <property type="match status" value="1"/>
</dbReference>
<feature type="compositionally biased region" description="Acidic residues" evidence="5">
    <location>
        <begin position="15"/>
        <end position="26"/>
    </location>
</feature>
<feature type="region of interest" description="Disordered" evidence="5">
    <location>
        <begin position="170"/>
        <end position="209"/>
    </location>
</feature>
<dbReference type="FunFam" id="2.30.29.30:FF:000312">
    <property type="entry name" value="Ran binding protein 1"/>
    <property type="match status" value="1"/>
</dbReference>
<name>F2DYU7_HORVV</name>
<keyword evidence="4" id="KW-0906">Nuclear pore complex</keyword>
<keyword evidence="2" id="KW-0509">mRNA transport</keyword>
<evidence type="ECO:0000256" key="1">
    <source>
        <dbReference type="ARBA" id="ARBA00004567"/>
    </source>
</evidence>
<dbReference type="GO" id="GO:0006913">
    <property type="term" value="P:nucleocytoplasmic transport"/>
    <property type="evidence" value="ECO:0007669"/>
    <property type="project" value="InterPro"/>
</dbReference>
<organism evidence="7">
    <name type="scientific">Hordeum vulgare subsp. vulgare</name>
    <name type="common">Domesticated barley</name>
    <dbReference type="NCBI Taxonomy" id="112509"/>
    <lineage>
        <taxon>Eukaryota</taxon>
        <taxon>Viridiplantae</taxon>
        <taxon>Streptophyta</taxon>
        <taxon>Embryophyta</taxon>
        <taxon>Tracheophyta</taxon>
        <taxon>Spermatophyta</taxon>
        <taxon>Magnoliopsida</taxon>
        <taxon>Liliopsida</taxon>
        <taxon>Poales</taxon>
        <taxon>Poaceae</taxon>
        <taxon>BOP clade</taxon>
        <taxon>Pooideae</taxon>
        <taxon>Triticodae</taxon>
        <taxon>Triticeae</taxon>
        <taxon>Hordeinae</taxon>
        <taxon>Hordeum</taxon>
    </lineage>
</organism>
<evidence type="ECO:0000313" key="7">
    <source>
        <dbReference type="EMBL" id="BAK00269.1"/>
    </source>
</evidence>
<comment type="subcellular location">
    <subcellularLocation>
        <location evidence="1">Nucleus</location>
        <location evidence="1">Nuclear pore complex</location>
    </subcellularLocation>
</comment>
<dbReference type="Pfam" id="PF00638">
    <property type="entry name" value="Ran_BP1"/>
    <property type="match status" value="1"/>
</dbReference>
<dbReference type="AlphaFoldDB" id="F2DYU7"/>
<keyword evidence="3" id="KW-0811">Translocation</keyword>
<protein>
    <submittedName>
        <fullName evidence="7">Predicted protein</fullName>
    </submittedName>
</protein>
<evidence type="ECO:0000256" key="2">
    <source>
        <dbReference type="ARBA" id="ARBA00022816"/>
    </source>
</evidence>
<dbReference type="InterPro" id="IPR045256">
    <property type="entry name" value="RanBP1_RanBD"/>
</dbReference>
<evidence type="ECO:0000256" key="5">
    <source>
        <dbReference type="SAM" id="MobiDB-lite"/>
    </source>
</evidence>
<reference evidence="7" key="1">
    <citation type="journal article" date="2011" name="Plant Physiol.">
        <title>Comprehensive sequence analysis of 24,783 barley full-length cDNAs derived from 12 clone libraries.</title>
        <authorList>
            <person name="Matsumoto T."/>
            <person name="Tanaka T."/>
            <person name="Sakai H."/>
            <person name="Amano N."/>
            <person name="Kanamori H."/>
            <person name="Kurita K."/>
            <person name="Kikuta A."/>
            <person name="Kamiya K."/>
            <person name="Yamamoto M."/>
            <person name="Ikawa H."/>
            <person name="Fujii N."/>
            <person name="Hori K."/>
            <person name="Itoh T."/>
            <person name="Sato K."/>
        </authorList>
    </citation>
    <scope>NUCLEOTIDE SEQUENCE</scope>
    <source>
        <tissue evidence="7">Shoot and root</tissue>
    </source>
</reference>
<dbReference type="InterPro" id="IPR000156">
    <property type="entry name" value="Ran_bind_dom"/>
</dbReference>
<keyword evidence="2" id="KW-0813">Transport</keyword>
<dbReference type="PANTHER" id="PTHR23138:SF87">
    <property type="entry name" value="E3 SUMO-PROTEIN LIGASE RANBP2"/>
    <property type="match status" value="1"/>
</dbReference>
<dbReference type="CDD" id="cd13179">
    <property type="entry name" value="RanBD_RanBP1"/>
    <property type="match status" value="1"/>
</dbReference>
<dbReference type="SMART" id="SM00160">
    <property type="entry name" value="RanBD"/>
    <property type="match status" value="1"/>
</dbReference>
<dbReference type="GO" id="GO:0051028">
    <property type="term" value="P:mRNA transport"/>
    <property type="evidence" value="ECO:0007669"/>
    <property type="project" value="UniProtKB-KW"/>
</dbReference>
<dbReference type="InterPro" id="IPR011993">
    <property type="entry name" value="PH-like_dom_sf"/>
</dbReference>
<dbReference type="EMBL" id="AK369067">
    <property type="protein sequence ID" value="BAK00269.1"/>
    <property type="molecule type" value="mRNA"/>
</dbReference>